<comment type="caution">
    <text evidence="2">The sequence shown here is derived from an EMBL/GenBank/DDBJ whole genome shotgun (WGS) entry which is preliminary data.</text>
</comment>
<gene>
    <name evidence="2" type="ORF">Tci_931360</name>
</gene>
<feature type="region of interest" description="Disordered" evidence="1">
    <location>
        <begin position="1"/>
        <end position="20"/>
    </location>
</feature>
<feature type="non-terminal residue" evidence="2">
    <location>
        <position position="1"/>
    </location>
</feature>
<evidence type="ECO:0000313" key="2">
    <source>
        <dbReference type="EMBL" id="GFD59391.1"/>
    </source>
</evidence>
<feature type="compositionally biased region" description="Basic and acidic residues" evidence="1">
    <location>
        <begin position="1"/>
        <end position="13"/>
    </location>
</feature>
<protein>
    <submittedName>
        <fullName evidence="2">Uncharacterized protein</fullName>
    </submittedName>
</protein>
<dbReference type="AlphaFoldDB" id="A0A699XR22"/>
<evidence type="ECO:0000256" key="1">
    <source>
        <dbReference type="SAM" id="MobiDB-lite"/>
    </source>
</evidence>
<reference evidence="2" key="1">
    <citation type="journal article" date="2019" name="Sci. Rep.">
        <title>Draft genome of Tanacetum cinerariifolium, the natural source of mosquito coil.</title>
        <authorList>
            <person name="Yamashiro T."/>
            <person name="Shiraishi A."/>
            <person name="Satake H."/>
            <person name="Nakayama K."/>
        </authorList>
    </citation>
    <scope>NUCLEOTIDE SEQUENCE</scope>
</reference>
<accession>A0A699XR22</accession>
<dbReference type="EMBL" id="BKCJ011864327">
    <property type="protein sequence ID" value="GFD59391.1"/>
    <property type="molecule type" value="Genomic_DNA"/>
</dbReference>
<feature type="non-terminal residue" evidence="2">
    <location>
        <position position="82"/>
    </location>
</feature>
<sequence length="82" mass="8161">DGRSTGRHVEGRYRASGSRSATCPGAGALHGAVAHAAAGKHGPDEAGIATAVVEAVGLQDGVAAIEEARVADLQLAAIEYQL</sequence>
<name>A0A699XR22_TANCI</name>
<organism evidence="2">
    <name type="scientific">Tanacetum cinerariifolium</name>
    <name type="common">Dalmatian daisy</name>
    <name type="synonym">Chrysanthemum cinerariifolium</name>
    <dbReference type="NCBI Taxonomy" id="118510"/>
    <lineage>
        <taxon>Eukaryota</taxon>
        <taxon>Viridiplantae</taxon>
        <taxon>Streptophyta</taxon>
        <taxon>Embryophyta</taxon>
        <taxon>Tracheophyta</taxon>
        <taxon>Spermatophyta</taxon>
        <taxon>Magnoliopsida</taxon>
        <taxon>eudicotyledons</taxon>
        <taxon>Gunneridae</taxon>
        <taxon>Pentapetalae</taxon>
        <taxon>asterids</taxon>
        <taxon>campanulids</taxon>
        <taxon>Asterales</taxon>
        <taxon>Asteraceae</taxon>
        <taxon>Asteroideae</taxon>
        <taxon>Anthemideae</taxon>
        <taxon>Anthemidinae</taxon>
        <taxon>Tanacetum</taxon>
    </lineage>
</organism>
<proteinExistence type="predicted"/>